<comment type="caution">
    <text evidence="1">The sequence shown here is derived from an EMBL/GenBank/DDBJ whole genome shotgun (WGS) entry which is preliminary data.</text>
</comment>
<dbReference type="Proteomes" id="UP000194931">
    <property type="component" value="Unassembled WGS sequence"/>
</dbReference>
<dbReference type="EMBL" id="JOPJ01000050">
    <property type="protein sequence ID" value="OUJ10421.1"/>
    <property type="molecule type" value="Genomic_DNA"/>
</dbReference>
<dbReference type="AlphaFoldDB" id="A0A252BRH3"/>
<protein>
    <submittedName>
        <fullName evidence="1">Uncharacterized protein</fullName>
    </submittedName>
</protein>
<evidence type="ECO:0000313" key="1">
    <source>
        <dbReference type="EMBL" id="OUJ10421.1"/>
    </source>
</evidence>
<gene>
    <name evidence="1" type="ORF">HK26_09045</name>
</gene>
<organism evidence="1 2">
    <name type="scientific">Acetobacter okinawensis</name>
    <dbReference type="NCBI Taxonomy" id="1076594"/>
    <lineage>
        <taxon>Bacteria</taxon>
        <taxon>Pseudomonadati</taxon>
        <taxon>Pseudomonadota</taxon>
        <taxon>Alphaproteobacteria</taxon>
        <taxon>Acetobacterales</taxon>
        <taxon>Acetobacteraceae</taxon>
        <taxon>Acetobacter</taxon>
    </lineage>
</organism>
<accession>A0A252BRH3</accession>
<sequence length="90" mass="8397">MPSMVAVILAVARGVVVTLEAPVEAGMVAAPAVGVVATGAGEVVMAGATRMLMGVTAAMAGGDRIGGIPTGIPIGPVGAGGGPCLMPMAA</sequence>
<evidence type="ECO:0000313" key="2">
    <source>
        <dbReference type="Proteomes" id="UP000194931"/>
    </source>
</evidence>
<proteinExistence type="predicted"/>
<reference evidence="2" key="1">
    <citation type="submission" date="2014-06" db="EMBL/GenBank/DDBJ databases">
        <authorList>
            <person name="Winans N.J."/>
            <person name="Newell P.D."/>
            <person name="Douglas A.E."/>
        </authorList>
    </citation>
    <scope>NUCLEOTIDE SEQUENCE [LARGE SCALE GENOMIC DNA]</scope>
</reference>
<name>A0A252BRH3_9PROT</name>
<keyword evidence="2" id="KW-1185">Reference proteome</keyword>